<comment type="caution">
    <text evidence="11">The sequence shown here is derived from an EMBL/GenBank/DDBJ whole genome shotgun (WGS) entry which is preliminary data.</text>
</comment>
<evidence type="ECO:0000256" key="3">
    <source>
        <dbReference type="ARBA" id="ARBA00022806"/>
    </source>
</evidence>
<dbReference type="RefSeq" id="WP_307154203.1">
    <property type="nucleotide sequence ID" value="NZ_JAUSUK010000002.1"/>
</dbReference>
<dbReference type="GO" id="GO:0003724">
    <property type="term" value="F:RNA helicase activity"/>
    <property type="evidence" value="ECO:0007669"/>
    <property type="project" value="UniProtKB-EC"/>
</dbReference>
<dbReference type="InterPro" id="IPR050079">
    <property type="entry name" value="DEAD_box_RNA_helicase"/>
</dbReference>
<dbReference type="Pfam" id="PF00271">
    <property type="entry name" value="Helicase_C"/>
    <property type="match status" value="1"/>
</dbReference>
<evidence type="ECO:0000256" key="1">
    <source>
        <dbReference type="ARBA" id="ARBA00022741"/>
    </source>
</evidence>
<dbReference type="PROSITE" id="PS51192">
    <property type="entry name" value="HELICASE_ATP_BIND_1"/>
    <property type="match status" value="1"/>
</dbReference>
<dbReference type="PANTHER" id="PTHR47959">
    <property type="entry name" value="ATP-DEPENDENT RNA HELICASE RHLE-RELATED"/>
    <property type="match status" value="1"/>
</dbReference>
<evidence type="ECO:0000259" key="10">
    <source>
        <dbReference type="PROSITE" id="PS51195"/>
    </source>
</evidence>
<keyword evidence="2 11" id="KW-0378">Hydrolase</keyword>
<dbReference type="SMART" id="SM00490">
    <property type="entry name" value="HELICc"/>
    <property type="match status" value="1"/>
</dbReference>
<evidence type="ECO:0000256" key="6">
    <source>
        <dbReference type="PROSITE-ProRule" id="PRU00552"/>
    </source>
</evidence>
<evidence type="ECO:0000259" key="9">
    <source>
        <dbReference type="PROSITE" id="PS51194"/>
    </source>
</evidence>
<dbReference type="CDD" id="cd00268">
    <property type="entry name" value="DEADc"/>
    <property type="match status" value="1"/>
</dbReference>
<reference evidence="11 12" key="1">
    <citation type="submission" date="2023-07" db="EMBL/GenBank/DDBJ databases">
        <title>Genomic Encyclopedia of Type Strains, Phase IV (KMG-IV): sequencing the most valuable type-strain genomes for metagenomic binning, comparative biology and taxonomic classification.</title>
        <authorList>
            <person name="Goeker M."/>
        </authorList>
    </citation>
    <scope>NUCLEOTIDE SEQUENCE [LARGE SCALE GENOMIC DNA]</scope>
    <source>
        <strain evidence="11 12">DSM 11549</strain>
    </source>
</reference>
<dbReference type="SMART" id="SM00487">
    <property type="entry name" value="DEXDc"/>
    <property type="match status" value="1"/>
</dbReference>
<dbReference type="InterPro" id="IPR014001">
    <property type="entry name" value="Helicase_ATP-bd"/>
</dbReference>
<dbReference type="PROSITE" id="PS51195">
    <property type="entry name" value="Q_MOTIF"/>
    <property type="match status" value="1"/>
</dbReference>
<evidence type="ECO:0000313" key="12">
    <source>
        <dbReference type="Proteomes" id="UP001230253"/>
    </source>
</evidence>
<feature type="domain" description="Helicase C-terminal" evidence="9">
    <location>
        <begin position="235"/>
        <end position="381"/>
    </location>
</feature>
<feature type="domain" description="Helicase ATP-binding" evidence="8">
    <location>
        <begin position="33"/>
        <end position="208"/>
    </location>
</feature>
<feature type="compositionally biased region" description="Basic and acidic residues" evidence="7">
    <location>
        <begin position="409"/>
        <end position="418"/>
    </location>
</feature>
<keyword evidence="4" id="KW-0067">ATP-binding</keyword>
<organism evidence="11 12">
    <name type="scientific">Rhodopseudomonas julia</name>
    <dbReference type="NCBI Taxonomy" id="200617"/>
    <lineage>
        <taxon>Bacteria</taxon>
        <taxon>Pseudomonadati</taxon>
        <taxon>Pseudomonadota</taxon>
        <taxon>Alphaproteobacteria</taxon>
        <taxon>Hyphomicrobiales</taxon>
        <taxon>Nitrobacteraceae</taxon>
        <taxon>Rhodopseudomonas</taxon>
    </lineage>
</organism>
<dbReference type="InterPro" id="IPR044742">
    <property type="entry name" value="DEAD/DEAH_RhlB"/>
</dbReference>
<dbReference type="GO" id="GO:0016787">
    <property type="term" value="F:hydrolase activity"/>
    <property type="evidence" value="ECO:0007669"/>
    <property type="project" value="UniProtKB-KW"/>
</dbReference>
<evidence type="ECO:0000256" key="7">
    <source>
        <dbReference type="SAM" id="MobiDB-lite"/>
    </source>
</evidence>
<feature type="domain" description="DEAD-box RNA helicase Q" evidence="10">
    <location>
        <begin position="2"/>
        <end position="30"/>
    </location>
</feature>
<keyword evidence="3 11" id="KW-0347">Helicase</keyword>
<dbReference type="PANTHER" id="PTHR47959:SF13">
    <property type="entry name" value="ATP-DEPENDENT RNA HELICASE RHLE"/>
    <property type="match status" value="1"/>
</dbReference>
<dbReference type="SUPFAM" id="SSF52540">
    <property type="entry name" value="P-loop containing nucleoside triphosphate hydrolases"/>
    <property type="match status" value="1"/>
</dbReference>
<comment type="similarity">
    <text evidence="5">Belongs to the DEAD box helicase family.</text>
</comment>
<dbReference type="Proteomes" id="UP001230253">
    <property type="component" value="Unassembled WGS sequence"/>
</dbReference>
<evidence type="ECO:0000259" key="8">
    <source>
        <dbReference type="PROSITE" id="PS51192"/>
    </source>
</evidence>
<dbReference type="InterPro" id="IPR011545">
    <property type="entry name" value="DEAD/DEAH_box_helicase_dom"/>
</dbReference>
<dbReference type="InterPro" id="IPR027417">
    <property type="entry name" value="P-loop_NTPase"/>
</dbReference>
<protein>
    <submittedName>
        <fullName evidence="11">ATP-dependent RNA helicase RhlE</fullName>
        <ecNumber evidence="11">3.6.4.13</ecNumber>
    </submittedName>
</protein>
<evidence type="ECO:0000256" key="5">
    <source>
        <dbReference type="ARBA" id="ARBA00038437"/>
    </source>
</evidence>
<keyword evidence="12" id="KW-1185">Reference proteome</keyword>
<sequence length="522" mass="55962">MTLFNELGLAEPILRAVAAEGYTNPTPIQEQVIPTMLAGRDLLGTAQTGTGKTASFVLPVLDKLSRTMVPAAPRTCHALIVVPTRELAQQVADSVRNYGRFVNMSSAVVIGGARPGPQVKALSRGVDFVIATPGRLLDHMQTGAIRLDQTDVVVLDEADQMLDLGFMPAIRKILAKMPRERQTVLLSATMPPAIRKLAGDFLRQPAEISVAPVSRPIEQIAQSVINVASAAKRDMLVDILGASDMERAIVFTRTKRGADRVSQHLDKAGLRSAAIHGNKSQNQREKALGAFRNGRVAVLVATDIAARGIDIDDVSHVVNFELPNVPEAYVHRIGRTARAGKSGIAISLCDHSERGLLRDIEKLIGKRIDAHGAAPRSEARGEAIANQVAGGEPVGEADEAPAASVRQQAGERRDERSRQPGKRNSPSRNRRRSGKPVAFEARSEGRNGDAPKEGRNRRPEGAEAGRSAKRTEAGAHKSRNGGANGRRDAGRGNEGAQAGLERMLRKSSKPKAGMGEKRMAAR</sequence>
<gene>
    <name evidence="11" type="ORF">J2R99_001832</name>
</gene>
<name>A0ABU0C615_9BRAD</name>
<keyword evidence="1" id="KW-0547">Nucleotide-binding</keyword>
<dbReference type="Pfam" id="PF00270">
    <property type="entry name" value="DEAD"/>
    <property type="match status" value="1"/>
</dbReference>
<dbReference type="PROSITE" id="PS51194">
    <property type="entry name" value="HELICASE_CTER"/>
    <property type="match status" value="1"/>
</dbReference>
<dbReference type="Gene3D" id="3.40.50.300">
    <property type="entry name" value="P-loop containing nucleotide triphosphate hydrolases"/>
    <property type="match status" value="2"/>
</dbReference>
<feature type="short sequence motif" description="Q motif" evidence="6">
    <location>
        <begin position="2"/>
        <end position="30"/>
    </location>
</feature>
<dbReference type="CDD" id="cd18787">
    <property type="entry name" value="SF2_C_DEAD"/>
    <property type="match status" value="1"/>
</dbReference>
<dbReference type="EC" id="3.6.4.13" evidence="11"/>
<proteinExistence type="inferred from homology"/>
<feature type="compositionally biased region" description="Basic and acidic residues" evidence="7">
    <location>
        <begin position="441"/>
        <end position="463"/>
    </location>
</feature>
<accession>A0ABU0C615</accession>
<dbReference type="InterPro" id="IPR014014">
    <property type="entry name" value="RNA_helicase_DEAD_Q_motif"/>
</dbReference>
<evidence type="ECO:0000256" key="4">
    <source>
        <dbReference type="ARBA" id="ARBA00022840"/>
    </source>
</evidence>
<evidence type="ECO:0000313" key="11">
    <source>
        <dbReference type="EMBL" id="MDQ0325963.1"/>
    </source>
</evidence>
<dbReference type="InterPro" id="IPR001650">
    <property type="entry name" value="Helicase_C-like"/>
</dbReference>
<dbReference type="EMBL" id="JAUSUK010000002">
    <property type="protein sequence ID" value="MDQ0325963.1"/>
    <property type="molecule type" value="Genomic_DNA"/>
</dbReference>
<evidence type="ECO:0000256" key="2">
    <source>
        <dbReference type="ARBA" id="ARBA00022801"/>
    </source>
</evidence>
<feature type="region of interest" description="Disordered" evidence="7">
    <location>
        <begin position="388"/>
        <end position="522"/>
    </location>
</feature>